<dbReference type="InterPro" id="IPR001701">
    <property type="entry name" value="Glyco_hydro_9"/>
</dbReference>
<dbReference type="InterPro" id="IPR012341">
    <property type="entry name" value="6hp_glycosidase-like_sf"/>
</dbReference>
<dbReference type="SUPFAM" id="SSF48208">
    <property type="entry name" value="Six-hairpin glycosidases"/>
    <property type="match status" value="1"/>
</dbReference>
<keyword evidence="5" id="KW-0732">Signal</keyword>
<dbReference type="RefSeq" id="WP_146516985.1">
    <property type="nucleotide sequence ID" value="NZ_SJPI01000003.1"/>
</dbReference>
<evidence type="ECO:0000313" key="9">
    <source>
        <dbReference type="Proteomes" id="UP000316598"/>
    </source>
</evidence>
<sequence precursor="true">MRLRKFNPRWCTLLPTLLAVAALLSPLASKQSLADDAVKIRSVISDLDQPFLFAYSAWNKKATVEDGKAVVRNTTNQGGAGFNLTLDLSQQGDASPAILVKSGKANQMKTVRLMLMNAAGQKPVWWFPMPPADDAWHWVTPVNGASLETPNAMEVETSEPLSLKQITQWQIIGDWAGGVPTDFEIDIIAIVDANQQMIAARQSYAQQIAAKITAERAAEEQLRKTYGERSALSPKVTRASLVAPNRIALEIQAGKMTNATYGRYQPNDEDQLEERKNDSGEVTELIVKRDGRVLGSLIGENREFLVTHEKVTGNPLLEFAADDRASYSIQIADGDTVEPIKVSRKTRVNAWAHGSNDVALHHTLYLELPDSIKPGSKVKLTFPALNTFETETTFVFDPNQLRSESVHVHQIGYRPDDPIKRAFVSCWLGNGGSLNQPKTIAFSIIDDATGKVMFRGEGGLHFPSTQTESMARTANFNGTDVAKLEFSEFSQPGRYRVVVDSVGCSFPFEIANDVWTRAWRTQLRGLYHNRSGIKIGPPHSDFRKPRDMHPDDGYRVTQSTYRAVEAGNEAFDKLVAGDTGEPVNGWGGYHDAGDWNPRRVTHMRVTMAMLEIYEQFSDRLNTFDLNIPKSSEMPDILAEAVFEFSCFHRLQHANGGVGMGLESKGDPLKFEVSWHNSFASYAYAPDYLASWCYASVAARLSRLLEPFDPKLAAEYLDSGKRAFDFAESDFAKDKAAGLIDGRDNTWIAIDYRNLAALELFRTTKDDVYHERFMENTSLKDDLPNLFRYAIAVQRDHAFAYASLPDELGDKNLKRKAVEAIERLAENALTYASKNAFNLTCCDQFKPQFLGFYSTADAYDLTRAHALTGKTKYLYGAVQATQFQSGCNPNNVVYTTGLGANPLQNVFKLDARFTGQKVPEGLTPYGNIDFQKWNDNGISWPIKWHLGKVTTPNPYAWPTHEAYWDLGGWPMLEEFTVDAWAPNVLVWGYLAMRNELPTSQ</sequence>
<dbReference type="Gene3D" id="1.50.10.10">
    <property type="match status" value="1"/>
</dbReference>
<dbReference type="OrthoDB" id="9808897at2"/>
<dbReference type="GO" id="GO:0000272">
    <property type="term" value="P:polysaccharide catabolic process"/>
    <property type="evidence" value="ECO:0007669"/>
    <property type="project" value="UniProtKB-KW"/>
</dbReference>
<keyword evidence="8" id="KW-0326">Glycosidase</keyword>
<proteinExistence type="inferred from homology"/>
<feature type="region of interest" description="Disordered" evidence="4">
    <location>
        <begin position="260"/>
        <end position="279"/>
    </location>
</feature>
<protein>
    <submittedName>
        <fullName evidence="8">Endoglucanase D</fullName>
        <ecNumber evidence="8">3.2.1.4</ecNumber>
    </submittedName>
</protein>
<evidence type="ECO:0000256" key="3">
    <source>
        <dbReference type="ARBA" id="ARBA00023326"/>
    </source>
</evidence>
<feature type="signal peptide" evidence="5">
    <location>
        <begin position="1"/>
        <end position="34"/>
    </location>
</feature>
<evidence type="ECO:0000313" key="8">
    <source>
        <dbReference type="EMBL" id="TWT49486.1"/>
    </source>
</evidence>
<dbReference type="InterPro" id="IPR013783">
    <property type="entry name" value="Ig-like_fold"/>
</dbReference>
<keyword evidence="9" id="KW-1185">Reference proteome</keyword>
<dbReference type="Pfam" id="PF00759">
    <property type="entry name" value="Glyco_hydro_9"/>
    <property type="match status" value="1"/>
</dbReference>
<accession>A0A5C5WF35</accession>
<feature type="domain" description="Cellulase Ig-like" evidence="7">
    <location>
        <begin position="403"/>
        <end position="502"/>
    </location>
</feature>
<dbReference type="InterPro" id="IPR004197">
    <property type="entry name" value="Cellulase_Ig-like"/>
</dbReference>
<evidence type="ECO:0000256" key="2">
    <source>
        <dbReference type="ARBA" id="ARBA00023277"/>
    </source>
</evidence>
<dbReference type="Proteomes" id="UP000316598">
    <property type="component" value="Unassembled WGS sequence"/>
</dbReference>
<reference evidence="8 9" key="1">
    <citation type="submission" date="2019-02" db="EMBL/GenBank/DDBJ databases">
        <title>Deep-cultivation of Planctomycetes and their phenomic and genomic characterization uncovers novel biology.</title>
        <authorList>
            <person name="Wiegand S."/>
            <person name="Jogler M."/>
            <person name="Boedeker C."/>
            <person name="Pinto D."/>
            <person name="Vollmers J."/>
            <person name="Rivas-Marin E."/>
            <person name="Kohn T."/>
            <person name="Peeters S.H."/>
            <person name="Heuer A."/>
            <person name="Rast P."/>
            <person name="Oberbeckmann S."/>
            <person name="Bunk B."/>
            <person name="Jeske O."/>
            <person name="Meyerdierks A."/>
            <person name="Storesund J.E."/>
            <person name="Kallscheuer N."/>
            <person name="Luecker S."/>
            <person name="Lage O.M."/>
            <person name="Pohl T."/>
            <person name="Merkel B.J."/>
            <person name="Hornburger P."/>
            <person name="Mueller R.-W."/>
            <person name="Bruemmer F."/>
            <person name="Labrenz M."/>
            <person name="Spormann A.M."/>
            <person name="Op Den Camp H."/>
            <person name="Overmann J."/>
            <person name="Amann R."/>
            <person name="Jetten M.S.M."/>
            <person name="Mascher T."/>
            <person name="Medema M.H."/>
            <person name="Devos D.P."/>
            <person name="Kaster A.-K."/>
            <person name="Ovreas L."/>
            <person name="Rohde M."/>
            <person name="Galperin M.Y."/>
            <person name="Jogler C."/>
        </authorList>
    </citation>
    <scope>NUCLEOTIDE SEQUENCE [LARGE SCALE GENOMIC DNA]</scope>
    <source>
        <strain evidence="8 9">Pla22</strain>
    </source>
</reference>
<feature type="chain" id="PRO_5023053442" evidence="5">
    <location>
        <begin position="35"/>
        <end position="999"/>
    </location>
</feature>
<dbReference type="AlphaFoldDB" id="A0A5C5WF35"/>
<dbReference type="InterPro" id="IPR014756">
    <property type="entry name" value="Ig_E-set"/>
</dbReference>
<evidence type="ECO:0000256" key="4">
    <source>
        <dbReference type="SAM" id="MobiDB-lite"/>
    </source>
</evidence>
<comment type="similarity">
    <text evidence="1">Belongs to the glycosyl hydrolase 9 (cellulase E) family.</text>
</comment>
<comment type="caution">
    <text evidence="8">The sequence shown here is derived from an EMBL/GenBank/DDBJ whole genome shotgun (WGS) entry which is preliminary data.</text>
</comment>
<organism evidence="8 9">
    <name type="scientific">Rubripirellula amarantea</name>
    <dbReference type="NCBI Taxonomy" id="2527999"/>
    <lineage>
        <taxon>Bacteria</taxon>
        <taxon>Pseudomonadati</taxon>
        <taxon>Planctomycetota</taxon>
        <taxon>Planctomycetia</taxon>
        <taxon>Pirellulales</taxon>
        <taxon>Pirellulaceae</taxon>
        <taxon>Rubripirellula</taxon>
    </lineage>
</organism>
<dbReference type="Pfam" id="PF02927">
    <property type="entry name" value="CelD_N"/>
    <property type="match status" value="1"/>
</dbReference>
<keyword evidence="2" id="KW-0119">Carbohydrate metabolism</keyword>
<dbReference type="GO" id="GO:0008810">
    <property type="term" value="F:cellulase activity"/>
    <property type="evidence" value="ECO:0007669"/>
    <property type="project" value="UniProtKB-EC"/>
</dbReference>
<evidence type="ECO:0000259" key="7">
    <source>
        <dbReference type="Pfam" id="PF02927"/>
    </source>
</evidence>
<keyword evidence="8" id="KW-0378">Hydrolase</keyword>
<evidence type="ECO:0000256" key="5">
    <source>
        <dbReference type="SAM" id="SignalP"/>
    </source>
</evidence>
<keyword evidence="3" id="KW-0624">Polysaccharide degradation</keyword>
<dbReference type="InterPro" id="IPR008928">
    <property type="entry name" value="6-hairpin_glycosidase_sf"/>
</dbReference>
<name>A0A5C5WF35_9BACT</name>
<dbReference type="SUPFAM" id="SSF81296">
    <property type="entry name" value="E set domains"/>
    <property type="match status" value="1"/>
</dbReference>
<gene>
    <name evidence="8" type="primary">celD</name>
    <name evidence="8" type="ORF">Pla22_46830</name>
</gene>
<dbReference type="Gene3D" id="2.60.40.10">
    <property type="entry name" value="Immunoglobulins"/>
    <property type="match status" value="1"/>
</dbReference>
<feature type="domain" description="Glycoside hydrolase family 9" evidence="6">
    <location>
        <begin position="517"/>
        <end position="907"/>
    </location>
</feature>
<dbReference type="EMBL" id="SJPI01000003">
    <property type="protein sequence ID" value="TWT49486.1"/>
    <property type="molecule type" value="Genomic_DNA"/>
</dbReference>
<evidence type="ECO:0000256" key="1">
    <source>
        <dbReference type="ARBA" id="ARBA00007072"/>
    </source>
</evidence>
<evidence type="ECO:0000259" key="6">
    <source>
        <dbReference type="Pfam" id="PF00759"/>
    </source>
</evidence>
<dbReference type="CDD" id="cd02850">
    <property type="entry name" value="E_set_Cellulase_N"/>
    <property type="match status" value="1"/>
</dbReference>
<dbReference type="EC" id="3.2.1.4" evidence="8"/>